<gene>
    <name evidence="1" type="ORF">GON03_10215</name>
</gene>
<reference evidence="1 2" key="1">
    <citation type="submission" date="2019-12" db="EMBL/GenBank/DDBJ databases">
        <authorList>
            <person name="Huq M.A."/>
        </authorList>
    </citation>
    <scope>NUCLEOTIDE SEQUENCE [LARGE SCALE GENOMIC DNA]</scope>
    <source>
        <strain evidence="1 2">MAH-18</strain>
    </source>
</reference>
<comment type="caution">
    <text evidence="1">The sequence shown here is derived from an EMBL/GenBank/DDBJ whole genome shotgun (WGS) entry which is preliminary data.</text>
</comment>
<accession>A0A6L6XQG0</accession>
<protein>
    <recommendedName>
        <fullName evidence="3">ESX-1 secretion-associated protein</fullName>
    </recommendedName>
</protein>
<dbReference type="EMBL" id="WSEK01000004">
    <property type="protein sequence ID" value="MVQ49554.1"/>
    <property type="molecule type" value="Genomic_DNA"/>
</dbReference>
<name>A0A6L6XQG0_9ACTN</name>
<dbReference type="AlphaFoldDB" id="A0A6L6XQG0"/>
<evidence type="ECO:0000313" key="1">
    <source>
        <dbReference type="EMBL" id="MVQ49554.1"/>
    </source>
</evidence>
<evidence type="ECO:0008006" key="3">
    <source>
        <dbReference type="Google" id="ProtNLM"/>
    </source>
</evidence>
<sequence length="93" mass="9325">MVESASLVSAGGQVDGIADALADIDVASPFGEVSDGLVGSETSQACLWVSTRLGAAVQVYADRIRHVAGSARGTAELFDTADGAVAQAFGPSR</sequence>
<keyword evidence="2" id="KW-1185">Reference proteome</keyword>
<dbReference type="Proteomes" id="UP000473525">
    <property type="component" value="Unassembled WGS sequence"/>
</dbReference>
<organism evidence="1 2">
    <name type="scientific">Nocardioides agri</name>
    <dbReference type="NCBI Taxonomy" id="2682843"/>
    <lineage>
        <taxon>Bacteria</taxon>
        <taxon>Bacillati</taxon>
        <taxon>Actinomycetota</taxon>
        <taxon>Actinomycetes</taxon>
        <taxon>Propionibacteriales</taxon>
        <taxon>Nocardioidaceae</taxon>
        <taxon>Nocardioides</taxon>
    </lineage>
</organism>
<proteinExistence type="predicted"/>
<evidence type="ECO:0000313" key="2">
    <source>
        <dbReference type="Proteomes" id="UP000473525"/>
    </source>
</evidence>